<proteinExistence type="inferred from homology"/>
<protein>
    <submittedName>
        <fullName evidence="3">Universal stress protein</fullName>
    </submittedName>
</protein>
<dbReference type="RefSeq" id="WP_121977637.1">
    <property type="nucleotide sequence ID" value="NZ_JBHTLH010000015.1"/>
</dbReference>
<dbReference type="InterPro" id="IPR006015">
    <property type="entry name" value="Universal_stress_UspA"/>
</dbReference>
<reference evidence="4" key="1">
    <citation type="journal article" date="2019" name="Int. J. Syst. Evol. Microbiol.">
        <title>The Global Catalogue of Microorganisms (GCM) 10K type strain sequencing project: providing services to taxonomists for standard genome sequencing and annotation.</title>
        <authorList>
            <consortium name="The Broad Institute Genomics Platform"/>
            <consortium name="The Broad Institute Genome Sequencing Center for Infectious Disease"/>
            <person name="Wu L."/>
            <person name="Ma J."/>
        </authorList>
    </citation>
    <scope>NUCLEOTIDE SEQUENCE [LARGE SCALE GENOMIC DNA]</scope>
    <source>
        <strain evidence="4">CCUG 71848</strain>
    </source>
</reference>
<dbReference type="Pfam" id="PF00582">
    <property type="entry name" value="Usp"/>
    <property type="match status" value="1"/>
</dbReference>
<dbReference type="SUPFAM" id="SSF52402">
    <property type="entry name" value="Adenine nucleotide alpha hydrolases-like"/>
    <property type="match status" value="1"/>
</dbReference>
<keyword evidence="4" id="KW-1185">Reference proteome</keyword>
<dbReference type="PANTHER" id="PTHR46268:SF6">
    <property type="entry name" value="UNIVERSAL STRESS PROTEIN UP12"/>
    <property type="match status" value="1"/>
</dbReference>
<organism evidence="3 4">
    <name type="scientific">Lentilactobacillus raoultii</name>
    <dbReference type="NCBI Taxonomy" id="1987503"/>
    <lineage>
        <taxon>Bacteria</taxon>
        <taxon>Bacillati</taxon>
        <taxon>Bacillota</taxon>
        <taxon>Bacilli</taxon>
        <taxon>Lactobacillales</taxon>
        <taxon>Lactobacillaceae</taxon>
        <taxon>Lentilactobacillus</taxon>
    </lineage>
</organism>
<evidence type="ECO:0000256" key="1">
    <source>
        <dbReference type="ARBA" id="ARBA00008791"/>
    </source>
</evidence>
<name>A0ABW3PPL2_9LACO</name>
<dbReference type="InterPro" id="IPR006016">
    <property type="entry name" value="UspA"/>
</dbReference>
<sequence length="142" mass="15797">MAYKRILVGLDGSKQADRAFRVGCELAKILSASLYVVWVVNRDRGMDSTFGVSEDFYQDLYRQVKEKIKPYIKRGEEQGIHINGNVIIGSIKTVLAKDFPAEHHIDLIIVGNTGVNAVTKMIQGSHTGYVARQSTCDVLIVK</sequence>
<dbReference type="Proteomes" id="UP001597156">
    <property type="component" value="Unassembled WGS sequence"/>
</dbReference>
<accession>A0ABW3PPL2</accession>
<gene>
    <name evidence="3" type="ORF">ACFQ22_05730</name>
</gene>
<feature type="domain" description="UspA" evidence="2">
    <location>
        <begin position="3"/>
        <end position="142"/>
    </location>
</feature>
<dbReference type="InterPro" id="IPR014729">
    <property type="entry name" value="Rossmann-like_a/b/a_fold"/>
</dbReference>
<comment type="caution">
    <text evidence="3">The sequence shown here is derived from an EMBL/GenBank/DDBJ whole genome shotgun (WGS) entry which is preliminary data.</text>
</comment>
<dbReference type="PANTHER" id="PTHR46268">
    <property type="entry name" value="STRESS RESPONSE PROTEIN NHAX"/>
    <property type="match status" value="1"/>
</dbReference>
<dbReference type="CDD" id="cd00293">
    <property type="entry name" value="USP-like"/>
    <property type="match status" value="1"/>
</dbReference>
<dbReference type="Gene3D" id="3.40.50.620">
    <property type="entry name" value="HUPs"/>
    <property type="match status" value="1"/>
</dbReference>
<comment type="similarity">
    <text evidence="1">Belongs to the universal stress protein A family.</text>
</comment>
<evidence type="ECO:0000313" key="4">
    <source>
        <dbReference type="Proteomes" id="UP001597156"/>
    </source>
</evidence>
<dbReference type="PRINTS" id="PR01438">
    <property type="entry name" value="UNVRSLSTRESS"/>
</dbReference>
<evidence type="ECO:0000313" key="3">
    <source>
        <dbReference type="EMBL" id="MFD1124866.1"/>
    </source>
</evidence>
<dbReference type="EMBL" id="JBHTLH010000015">
    <property type="protein sequence ID" value="MFD1124866.1"/>
    <property type="molecule type" value="Genomic_DNA"/>
</dbReference>
<evidence type="ECO:0000259" key="2">
    <source>
        <dbReference type="Pfam" id="PF00582"/>
    </source>
</evidence>